<sequence length="122" mass="13585">MPCYSPILPLFLIGILYVASSVSYSDCHYALNITNDGPATLDVPVTVSAQLECADDKAEYLYEFEDDIHKTYRVLDHSEASASFIYTDHPAVRTVQVTAYLFSHPLFLVATGKTSFRIEGEI</sequence>
<dbReference type="AlphaFoldDB" id="A0A8X6X2P9"/>
<gene>
    <name evidence="2" type="primary">AVEN_187059_1</name>
    <name evidence="2" type="ORF">TNIN_132441</name>
</gene>
<feature type="chain" id="PRO_5036492415" evidence="1">
    <location>
        <begin position="22"/>
        <end position="122"/>
    </location>
</feature>
<name>A0A8X6X2P9_9ARAC</name>
<evidence type="ECO:0000313" key="3">
    <source>
        <dbReference type="Proteomes" id="UP000886998"/>
    </source>
</evidence>
<reference evidence="2" key="1">
    <citation type="submission" date="2020-08" db="EMBL/GenBank/DDBJ databases">
        <title>Multicomponent nature underlies the extraordinary mechanical properties of spider dragline silk.</title>
        <authorList>
            <person name="Kono N."/>
            <person name="Nakamura H."/>
            <person name="Mori M."/>
            <person name="Yoshida Y."/>
            <person name="Ohtoshi R."/>
            <person name="Malay A.D."/>
            <person name="Moran D.A.P."/>
            <person name="Tomita M."/>
            <person name="Numata K."/>
            <person name="Arakawa K."/>
        </authorList>
    </citation>
    <scope>NUCLEOTIDE SEQUENCE</scope>
</reference>
<dbReference type="Proteomes" id="UP000886998">
    <property type="component" value="Unassembled WGS sequence"/>
</dbReference>
<accession>A0A8X6X2P9</accession>
<dbReference type="EMBL" id="BMAV01005091">
    <property type="protein sequence ID" value="GFY45863.1"/>
    <property type="molecule type" value="Genomic_DNA"/>
</dbReference>
<evidence type="ECO:0000313" key="2">
    <source>
        <dbReference type="EMBL" id="GFY45863.1"/>
    </source>
</evidence>
<feature type="signal peptide" evidence="1">
    <location>
        <begin position="1"/>
        <end position="21"/>
    </location>
</feature>
<protein>
    <submittedName>
        <fullName evidence="2">Uncharacterized protein</fullName>
    </submittedName>
</protein>
<organism evidence="2 3">
    <name type="scientific">Trichonephila inaurata madagascariensis</name>
    <dbReference type="NCBI Taxonomy" id="2747483"/>
    <lineage>
        <taxon>Eukaryota</taxon>
        <taxon>Metazoa</taxon>
        <taxon>Ecdysozoa</taxon>
        <taxon>Arthropoda</taxon>
        <taxon>Chelicerata</taxon>
        <taxon>Arachnida</taxon>
        <taxon>Araneae</taxon>
        <taxon>Araneomorphae</taxon>
        <taxon>Entelegynae</taxon>
        <taxon>Araneoidea</taxon>
        <taxon>Nephilidae</taxon>
        <taxon>Trichonephila</taxon>
        <taxon>Trichonephila inaurata</taxon>
    </lineage>
</organism>
<comment type="caution">
    <text evidence="2">The sequence shown here is derived from an EMBL/GenBank/DDBJ whole genome shotgun (WGS) entry which is preliminary data.</text>
</comment>
<keyword evidence="3" id="KW-1185">Reference proteome</keyword>
<evidence type="ECO:0000256" key="1">
    <source>
        <dbReference type="SAM" id="SignalP"/>
    </source>
</evidence>
<proteinExistence type="predicted"/>
<dbReference type="OrthoDB" id="6500045at2759"/>
<keyword evidence="1" id="KW-0732">Signal</keyword>